<dbReference type="SUPFAM" id="SSF51735">
    <property type="entry name" value="NAD(P)-binding Rossmann-fold domains"/>
    <property type="match status" value="1"/>
</dbReference>
<dbReference type="EMBL" id="ML977316">
    <property type="protein sequence ID" value="KAF2119100.1"/>
    <property type="molecule type" value="Genomic_DNA"/>
</dbReference>
<evidence type="ECO:0000256" key="1">
    <source>
        <dbReference type="ARBA" id="ARBA00008072"/>
    </source>
</evidence>
<evidence type="ECO:0000259" key="4">
    <source>
        <dbReference type="SMART" id="SM00829"/>
    </source>
</evidence>
<dbReference type="PANTHER" id="PTHR45348">
    <property type="entry name" value="HYPOTHETICAL OXIDOREDUCTASE (EUROFUNG)"/>
    <property type="match status" value="1"/>
</dbReference>
<dbReference type="GO" id="GO:0016651">
    <property type="term" value="F:oxidoreductase activity, acting on NAD(P)H"/>
    <property type="evidence" value="ECO:0007669"/>
    <property type="project" value="InterPro"/>
</dbReference>
<comment type="subunit">
    <text evidence="2">Monomer.</text>
</comment>
<evidence type="ECO:0000256" key="2">
    <source>
        <dbReference type="ARBA" id="ARBA00011245"/>
    </source>
</evidence>
<gene>
    <name evidence="5" type="ORF">BDV96DRAFT_569029</name>
</gene>
<dbReference type="InterPro" id="IPR047122">
    <property type="entry name" value="Trans-enoyl_RdTase-like"/>
</dbReference>
<dbReference type="Gene3D" id="3.40.50.720">
    <property type="entry name" value="NAD(P)-binding Rossmann-like Domain"/>
    <property type="match status" value="1"/>
</dbReference>
<protein>
    <submittedName>
        <fullName evidence="5">Chaperonin 10-like protein</fullName>
    </submittedName>
</protein>
<dbReference type="PANTHER" id="PTHR45348:SF3">
    <property type="entry name" value="ENOYL REDUCTASE (ER) DOMAIN-CONTAINING PROTEIN"/>
    <property type="match status" value="1"/>
</dbReference>
<dbReference type="SUPFAM" id="SSF50129">
    <property type="entry name" value="GroES-like"/>
    <property type="match status" value="1"/>
</dbReference>
<reference evidence="5" key="1">
    <citation type="journal article" date="2020" name="Stud. Mycol.">
        <title>101 Dothideomycetes genomes: a test case for predicting lifestyles and emergence of pathogens.</title>
        <authorList>
            <person name="Haridas S."/>
            <person name="Albert R."/>
            <person name="Binder M."/>
            <person name="Bloem J."/>
            <person name="Labutti K."/>
            <person name="Salamov A."/>
            <person name="Andreopoulos B."/>
            <person name="Baker S."/>
            <person name="Barry K."/>
            <person name="Bills G."/>
            <person name="Bluhm B."/>
            <person name="Cannon C."/>
            <person name="Castanera R."/>
            <person name="Culley D."/>
            <person name="Daum C."/>
            <person name="Ezra D."/>
            <person name="Gonzalez J."/>
            <person name="Henrissat B."/>
            <person name="Kuo A."/>
            <person name="Liang C."/>
            <person name="Lipzen A."/>
            <person name="Lutzoni F."/>
            <person name="Magnuson J."/>
            <person name="Mondo S."/>
            <person name="Nolan M."/>
            <person name="Ohm R."/>
            <person name="Pangilinan J."/>
            <person name="Park H.-J."/>
            <person name="Ramirez L."/>
            <person name="Alfaro M."/>
            <person name="Sun H."/>
            <person name="Tritt A."/>
            <person name="Yoshinaga Y."/>
            <person name="Zwiers L.-H."/>
            <person name="Turgeon B."/>
            <person name="Goodwin S."/>
            <person name="Spatafora J."/>
            <person name="Crous P."/>
            <person name="Grigoriev I."/>
        </authorList>
    </citation>
    <scope>NUCLEOTIDE SEQUENCE</scope>
    <source>
        <strain evidence="5">CBS 627.86</strain>
    </source>
</reference>
<dbReference type="InterPro" id="IPR036291">
    <property type="entry name" value="NAD(P)-bd_dom_sf"/>
</dbReference>
<accession>A0A6A5ZHR2</accession>
<evidence type="ECO:0000313" key="5">
    <source>
        <dbReference type="EMBL" id="KAF2119100.1"/>
    </source>
</evidence>
<dbReference type="InterPro" id="IPR011032">
    <property type="entry name" value="GroES-like_sf"/>
</dbReference>
<keyword evidence="3" id="KW-0560">Oxidoreductase</keyword>
<dbReference type="Gene3D" id="3.90.180.10">
    <property type="entry name" value="Medium-chain alcohol dehydrogenases, catalytic domain"/>
    <property type="match status" value="1"/>
</dbReference>
<dbReference type="Proteomes" id="UP000799770">
    <property type="component" value="Unassembled WGS sequence"/>
</dbReference>
<keyword evidence="6" id="KW-1185">Reference proteome</keyword>
<dbReference type="CDD" id="cd08249">
    <property type="entry name" value="enoyl_reductase_like"/>
    <property type="match status" value="1"/>
</dbReference>
<organism evidence="5 6">
    <name type="scientific">Lophiotrema nucula</name>
    <dbReference type="NCBI Taxonomy" id="690887"/>
    <lineage>
        <taxon>Eukaryota</taxon>
        <taxon>Fungi</taxon>
        <taxon>Dikarya</taxon>
        <taxon>Ascomycota</taxon>
        <taxon>Pezizomycotina</taxon>
        <taxon>Dothideomycetes</taxon>
        <taxon>Pleosporomycetidae</taxon>
        <taxon>Pleosporales</taxon>
        <taxon>Lophiotremataceae</taxon>
        <taxon>Lophiotrema</taxon>
    </lineage>
</organism>
<proteinExistence type="inferred from homology"/>
<dbReference type="SMART" id="SM00829">
    <property type="entry name" value="PKS_ER"/>
    <property type="match status" value="1"/>
</dbReference>
<dbReference type="AlphaFoldDB" id="A0A6A5ZHR2"/>
<feature type="domain" description="Enoyl reductase (ER)" evidence="4">
    <location>
        <begin position="11"/>
        <end position="360"/>
    </location>
</feature>
<dbReference type="InterPro" id="IPR020843">
    <property type="entry name" value="ER"/>
</dbReference>
<evidence type="ECO:0000313" key="6">
    <source>
        <dbReference type="Proteomes" id="UP000799770"/>
    </source>
</evidence>
<name>A0A6A5ZHR2_9PLEO</name>
<sequence>MATHAAVATVGIKKPLELIQVPTITPTGDEVRVRVEWTASTPLDMHQNDGGLLVKHPQVLGDGTAGTVIEVGDSVKRLKVGDKVFGFTWREQKEKAHQEFCTAREWLFALLPSGFTMAEAVTLPNNFVTVFHAVTTDLGIETPWPKPENYIPPHHEQAILIWGGSSSVGQFAIQILKYYGYTNILATASKRHHVKLQAFGAKHVFDYSDPHVVSDILNTASQSTAASQPSISLVLDCIGSLEGSIKPIAKTTKGKSKVAILLPVIVRDSSETEAPIYEMDVRKGVDWDEGVDVRGVRTHFYLDNEFFKYHLQPDIMYTMLKDGIVEPNSQKIIEGVTLLERANEAMNALRRKEASGERLVWRVSDTA</sequence>
<dbReference type="InterPro" id="IPR013154">
    <property type="entry name" value="ADH-like_N"/>
</dbReference>
<dbReference type="OrthoDB" id="9992527at2759"/>
<comment type="similarity">
    <text evidence="1">Belongs to the zinc-containing alcohol dehydrogenase family.</text>
</comment>
<dbReference type="Pfam" id="PF08240">
    <property type="entry name" value="ADH_N"/>
    <property type="match status" value="1"/>
</dbReference>
<evidence type="ECO:0000256" key="3">
    <source>
        <dbReference type="ARBA" id="ARBA00023002"/>
    </source>
</evidence>